<evidence type="ECO:0000256" key="4">
    <source>
        <dbReference type="SAM" id="Phobius"/>
    </source>
</evidence>
<dbReference type="NCBIfam" id="TIGR02232">
    <property type="entry name" value="myxo_disulf_rpt"/>
    <property type="match status" value="1"/>
</dbReference>
<evidence type="ECO:0000256" key="5">
    <source>
        <dbReference type="SAM" id="SignalP"/>
    </source>
</evidence>
<feature type="transmembrane region" description="Helical" evidence="4">
    <location>
        <begin position="1426"/>
        <end position="1447"/>
    </location>
</feature>
<dbReference type="OrthoDB" id="298369at2759"/>
<feature type="domain" description="EGF-like" evidence="6">
    <location>
        <begin position="808"/>
        <end position="859"/>
    </location>
</feature>
<feature type="domain" description="EGF-like" evidence="6">
    <location>
        <begin position="666"/>
        <end position="713"/>
    </location>
</feature>
<feature type="transmembrane region" description="Helical" evidence="4">
    <location>
        <begin position="1248"/>
        <end position="1268"/>
    </location>
</feature>
<evidence type="ECO:0000256" key="1">
    <source>
        <dbReference type="ARBA" id="ARBA00022729"/>
    </source>
</evidence>
<feature type="domain" description="EGF-like" evidence="6">
    <location>
        <begin position="147"/>
        <end position="176"/>
    </location>
</feature>
<comment type="caution">
    <text evidence="7">The sequence shown here is derived from an EMBL/GenBank/DDBJ whole genome shotgun (WGS) entry which is preliminary data.</text>
</comment>
<evidence type="ECO:0000256" key="3">
    <source>
        <dbReference type="ARBA" id="ARBA00023157"/>
    </source>
</evidence>
<evidence type="ECO:0000259" key="6">
    <source>
        <dbReference type="SMART" id="SM00181"/>
    </source>
</evidence>
<feature type="transmembrane region" description="Helical" evidence="4">
    <location>
        <begin position="1289"/>
        <end position="1309"/>
    </location>
</feature>
<sequence length="1488" mass="175858">MNFILYGICILTLYLQQGLGSPVWTLLNDDLQPISTNQRINQDPNNFQSYQYQSIYNITTNNIGYQQSRIVIELQITVKQIINLQQQLLEMLMKDNFSNCYCLNMANDNQNYIFVLDQISKQQNYIEIVIKLNYEHLIKNLQVFVLKCHENCALCHDLECLKCQDQYNLNLLKQCQKIDNFNKSEDLQTQYYLGQHYSNYLLFEKTKLLLEIQNGYLENNILNQITTNRSKEIIINQNTYAGPFFLNEGLEYPNLNLTFINQINIRVEFTIFLLYEIYDLGIIYYSINGFENQFYISQKNIVENQNCMSTSFQNCKILKFYKLFYNLTKLDSLKIEGSFSLLQQNVAWAFGDFKVFQIQSLQCKYKVHQSGCFLKCPLGTIDDNNFCLDRINHKFIVLHNFEYFNNMEFLMNNHIYLTPNQTFYKYDSITYELFQRNLQIEIKLKKQIEISFKLIIVDASVNESLIINFANFSYSFTITDLEIVKAQIGAESLNDYRFEFKSKTFELENYRGFSKLQIIRKGCPQLQCFNFISELLVISPKCSNDCEECNQESGCIAQLEENMNCPQGYIYSNFECQQCEGKCNRCNKNQQCLECKEGFILFSGECYLQKNHKNSRLQPLRLCRDNPLFNINCIESNCDGQFQVRYFNLCICQDGSILNQDYQCIPCKSQCLTCIDSTARCTSCNPSENRILQSGSCICQEGYYEQNGNQSCQKCLPKCKQCQYKEFICTECYLSQYKVLNQNDCICQEGYYHDFINDICLQCKNTCKSCQNYNTCIDCDIQQFRVLTLQNQCICQQGYYLSNQICIPCHYTCLECIDSSEFNKCIKCSQGRKRKNMYMDYFECVCQDGYFDIGQQQCQNCQLLNNPTIDHYCYTNCGDGIIQWNEECDNGVSIQRNGCHQCKLTQSKCQIDICQICNQKECVQCFDGYYLRNDYSCDQCSPICKTCKYNPYNCITCAENNHQCSNCLPEKGYHYHQNSCQSICGDGYLTQEEQCDDGNLLDNDGCNSNCQIEYHFLCGNICINKPIMHIQLQENKLDKYYSNLRHYEITILNYQYNIDKEQFHLSYKTNKQITQNLYNNCGELNYTINKSSLQKFDNQKFFVQLNLNQSCIDQYLNFVLFNNTVVIYEKQILILNYFTIYDQFFSLLDYVIKLFDLLLNTYNIIFITNFFFIKSNKYLEILFLFQLISYQKKFKIQSPKYFESFQELFIPYQMIIPQKIDFINEKTQQEFHQKLILEEFSFIFKQHLIIIISIAISSSIRLIIIILMRINKNQSQYSYKNINQKFIKYAIYSFIYFINYFTLSLYIVLTQNNNTIQKIMYVISYIACQMKIQTYLKKQKLKLRFIVLLNTSYILIIMMMAKIKIYQLLLASLIIAAKLVLSIIDKHQFELKYKLLLGNLWVTHFFFVLFELYSSSIQKHEQFNQLLGGVIFINYFIILFFLILDILKNSLKIIKTYYQKIKQRKTILRNNLTSSLQIYHTLTQSTQK</sequence>
<keyword evidence="1 5" id="KW-0732">Signal</keyword>
<feature type="domain" description="EGF-like" evidence="6">
    <location>
        <begin position="762"/>
        <end position="807"/>
    </location>
</feature>
<accession>A0A8S1QW07</accession>
<reference evidence="7" key="1">
    <citation type="submission" date="2021-01" db="EMBL/GenBank/DDBJ databases">
        <authorList>
            <consortium name="Genoscope - CEA"/>
            <person name="William W."/>
        </authorList>
    </citation>
    <scope>NUCLEOTIDE SEQUENCE</scope>
</reference>
<keyword evidence="2" id="KW-0677">Repeat</keyword>
<feature type="signal peptide" evidence="5">
    <location>
        <begin position="1"/>
        <end position="20"/>
    </location>
</feature>
<dbReference type="Pfam" id="PF13948">
    <property type="entry name" value="DUF4215"/>
    <property type="match status" value="2"/>
</dbReference>
<feature type="transmembrane region" description="Helical" evidence="4">
    <location>
        <begin position="1341"/>
        <end position="1359"/>
    </location>
</feature>
<feature type="chain" id="PRO_5035741949" description="EGF-like domain-containing protein" evidence="5">
    <location>
        <begin position="21"/>
        <end position="1488"/>
    </location>
</feature>
<name>A0A8S1QW07_9CILI</name>
<dbReference type="Proteomes" id="UP000692954">
    <property type="component" value="Unassembled WGS sequence"/>
</dbReference>
<keyword evidence="3" id="KW-1015">Disulfide bond</keyword>
<evidence type="ECO:0000256" key="2">
    <source>
        <dbReference type="ARBA" id="ARBA00022737"/>
    </source>
</evidence>
<feature type="transmembrane region" description="Helical" evidence="4">
    <location>
        <begin position="1365"/>
        <end position="1384"/>
    </location>
</feature>
<keyword evidence="4" id="KW-0472">Membrane</keyword>
<organism evidence="7 8">
    <name type="scientific">Paramecium sonneborni</name>
    <dbReference type="NCBI Taxonomy" id="65129"/>
    <lineage>
        <taxon>Eukaryota</taxon>
        <taxon>Sar</taxon>
        <taxon>Alveolata</taxon>
        <taxon>Ciliophora</taxon>
        <taxon>Intramacronucleata</taxon>
        <taxon>Oligohymenophorea</taxon>
        <taxon>Peniculida</taxon>
        <taxon>Parameciidae</taxon>
        <taxon>Paramecium</taxon>
    </lineage>
</organism>
<gene>
    <name evidence="7" type="ORF">PSON_ATCC_30995.1.T1230062</name>
</gene>
<dbReference type="InterPro" id="IPR011936">
    <property type="entry name" value="Myxo_disulph_rpt"/>
</dbReference>
<dbReference type="EMBL" id="CAJJDN010000123">
    <property type="protein sequence ID" value="CAD8119881.1"/>
    <property type="molecule type" value="Genomic_DNA"/>
</dbReference>
<feature type="transmembrane region" description="Helical" evidence="4">
    <location>
        <begin position="1396"/>
        <end position="1414"/>
    </location>
</feature>
<keyword evidence="8" id="KW-1185">Reference proteome</keyword>
<proteinExistence type="predicted"/>
<keyword evidence="4" id="KW-1133">Transmembrane helix</keyword>
<keyword evidence="4" id="KW-0812">Transmembrane</keyword>
<evidence type="ECO:0000313" key="8">
    <source>
        <dbReference type="Proteomes" id="UP000692954"/>
    </source>
</evidence>
<dbReference type="SMART" id="SM00181">
    <property type="entry name" value="EGF"/>
    <property type="match status" value="5"/>
</dbReference>
<dbReference type="InterPro" id="IPR000742">
    <property type="entry name" value="EGF"/>
</dbReference>
<dbReference type="PANTHER" id="PTHR15332">
    <property type="entry name" value="PROPROTEIN CONVERTASE SUBTILISIN_KEXIN TYPE 5-LIKE"/>
    <property type="match status" value="1"/>
</dbReference>
<feature type="domain" description="EGF-like" evidence="6">
    <location>
        <begin position="901"/>
        <end position="938"/>
    </location>
</feature>
<protein>
    <recommendedName>
        <fullName evidence="6">EGF-like domain-containing protein</fullName>
    </recommendedName>
</protein>
<evidence type="ECO:0000313" key="7">
    <source>
        <dbReference type="EMBL" id="CAD8119881.1"/>
    </source>
</evidence>
<dbReference type="InterPro" id="IPR006212">
    <property type="entry name" value="Furin_repeat"/>
</dbReference>
<dbReference type="SMART" id="SM00261">
    <property type="entry name" value="FU"/>
    <property type="match status" value="8"/>
</dbReference>
<dbReference type="PANTHER" id="PTHR15332:SF175">
    <property type="entry name" value="PROPROTEIN CONVERTASE SUBTILISIN_KEXIN TYPE 5-LIKE"/>
    <property type="match status" value="1"/>
</dbReference>